<evidence type="ECO:0000256" key="5">
    <source>
        <dbReference type="ARBA" id="ARBA00023180"/>
    </source>
</evidence>
<keyword evidence="3 7" id="KW-0808">Transferase</keyword>
<evidence type="ECO:0000313" key="10">
    <source>
        <dbReference type="Proteomes" id="UP000006038"/>
    </source>
</evidence>
<dbReference type="Gene3D" id="3.40.50.11340">
    <property type="match status" value="1"/>
</dbReference>
<sequence length="615" mass="68097">MQVQQRKPKACGESGAAAAARGGGGGGDLQQQHGDSWQLEAAEEALERSAPRKRKAAAAAAEARRWGSVAYVVLAAFAMAAPTAVVLLGARAGAPAVWIAASKALRRGSDDVPIPLARSAADKLLGGLLLEGFDEESCRSRYESSLYRRNPGRRPSPHLVARLRMHEELQRRCGPNTESYNRAVQRLRDGGGPADAHAPVDEQCKYLVTISYRGLGNRILSAASAFLYAVLTGRVLLVDRSNEMDELFCEPFPGTTWLLPRDSPLATSRANFSADAAESYGNMLRNKVIRTDGNDAPAAQTPAFAYLHLDHGYGDDDKMFFCDDDQRVLSNIQWLVMRTDSYIVPSLFLVTTFQEELDALFPERDAVFHHLSRYLFHPVNHVWGLVARYYRAYLAPARQLVGVQVRVFDHRQARSLHVVLEQITSCAWKEKLLPEILDVDLEHAGMPPPTTPAAGGNSFKAVLITSLRPWFYERIKGMYWERATATGEDVGVHQPSHEEYQHFGERSHDGKAWAEMYLLSLCDVLVTSGWSTFGYVAQGLGGLRPWVMYKPVNITAVPDPPCGRDVSMEPCFHSPPFYDCKTKRGVDTGKIVPHIRHCDDVSWGLKLVDPNGIED</sequence>
<comment type="function">
    <text evidence="7">May be involved in cell wall biosynthesis.</text>
</comment>
<evidence type="ECO:0000313" key="9">
    <source>
        <dbReference type="EnsemblPlants" id="OB02G40570.1"/>
    </source>
</evidence>
<keyword evidence="7" id="KW-0812">Transmembrane</keyword>
<evidence type="ECO:0000256" key="6">
    <source>
        <dbReference type="ARBA" id="ARBA00023316"/>
    </source>
</evidence>
<keyword evidence="7" id="KW-1133">Transmembrane helix</keyword>
<dbReference type="AlphaFoldDB" id="J3LHE0"/>
<feature type="region of interest" description="Disordered" evidence="8">
    <location>
        <begin position="1"/>
        <end position="50"/>
    </location>
</feature>
<dbReference type="PANTHER" id="PTHR31889:SF15">
    <property type="entry name" value="FUCOSYLTRANSFERASE"/>
    <property type="match status" value="1"/>
</dbReference>
<dbReference type="OrthoDB" id="428346at2759"/>
<keyword evidence="6 7" id="KW-0961">Cell wall biogenesis/degradation</keyword>
<dbReference type="GO" id="GO:0009969">
    <property type="term" value="P:xyloglucan biosynthetic process"/>
    <property type="evidence" value="ECO:0007669"/>
    <property type="project" value="TreeGrafter"/>
</dbReference>
<dbReference type="PANTHER" id="PTHR31889">
    <property type="entry name" value="FUCOSYLTRANSFERASE 2-RELATED"/>
    <property type="match status" value="1"/>
</dbReference>
<feature type="transmembrane region" description="Helical" evidence="7">
    <location>
        <begin position="69"/>
        <end position="90"/>
    </location>
</feature>
<keyword evidence="2 7" id="KW-0328">Glycosyltransferase</keyword>
<evidence type="ECO:0000256" key="3">
    <source>
        <dbReference type="ARBA" id="ARBA00022679"/>
    </source>
</evidence>
<evidence type="ECO:0000256" key="2">
    <source>
        <dbReference type="ARBA" id="ARBA00022676"/>
    </source>
</evidence>
<dbReference type="Pfam" id="PF03254">
    <property type="entry name" value="XG_FTase"/>
    <property type="match status" value="1"/>
</dbReference>
<keyword evidence="10" id="KW-1185">Reference proteome</keyword>
<dbReference type="FunFam" id="3.40.50.11340:FF:000005">
    <property type="entry name" value="Galactoside 2-alpha-L-fucosyltransferase"/>
    <property type="match status" value="1"/>
</dbReference>
<dbReference type="EnsemblPlants" id="OB02G40570.1">
    <property type="protein sequence ID" value="OB02G40570.1"/>
    <property type="gene ID" value="OB02G40570"/>
</dbReference>
<organism evidence="9">
    <name type="scientific">Oryza brachyantha</name>
    <name type="common">malo sina</name>
    <dbReference type="NCBI Taxonomy" id="4533"/>
    <lineage>
        <taxon>Eukaryota</taxon>
        <taxon>Viridiplantae</taxon>
        <taxon>Streptophyta</taxon>
        <taxon>Embryophyta</taxon>
        <taxon>Tracheophyta</taxon>
        <taxon>Spermatophyta</taxon>
        <taxon>Magnoliopsida</taxon>
        <taxon>Liliopsida</taxon>
        <taxon>Poales</taxon>
        <taxon>Poaceae</taxon>
        <taxon>BOP clade</taxon>
        <taxon>Oryzoideae</taxon>
        <taxon>Oryzeae</taxon>
        <taxon>Oryzinae</taxon>
        <taxon>Oryza</taxon>
    </lineage>
</organism>
<evidence type="ECO:0000256" key="8">
    <source>
        <dbReference type="SAM" id="MobiDB-lite"/>
    </source>
</evidence>
<reference evidence="9" key="1">
    <citation type="submission" date="2013-04" db="UniProtKB">
        <authorList>
            <consortium name="EnsemblPlants"/>
        </authorList>
    </citation>
    <scope>IDENTIFICATION</scope>
</reference>
<comment type="similarity">
    <text evidence="1 7">Belongs to the glycosyltransferase 37 family.</text>
</comment>
<dbReference type="EC" id="2.4.1.-" evidence="7"/>
<keyword evidence="7" id="KW-0472">Membrane</keyword>
<protein>
    <recommendedName>
        <fullName evidence="7">Fucosyltransferase</fullName>
        <ecNumber evidence="7">2.4.1.-</ecNumber>
    </recommendedName>
</protein>
<name>J3LHE0_ORYBR</name>
<dbReference type="KEGG" id="obr:102721709"/>
<dbReference type="Gramene" id="OB02G40570.1">
    <property type="protein sequence ID" value="OB02G40570.1"/>
    <property type="gene ID" value="OB02G40570"/>
</dbReference>
<accession>J3LHE0</accession>
<evidence type="ECO:0000256" key="1">
    <source>
        <dbReference type="ARBA" id="ARBA00010481"/>
    </source>
</evidence>
<dbReference type="Proteomes" id="UP000006038">
    <property type="component" value="Unassembled WGS sequence"/>
</dbReference>
<dbReference type="STRING" id="4533.J3LHE0"/>
<comment type="subcellular location">
    <subcellularLocation>
        <location evidence="7">Golgi apparatus</location>
        <location evidence="7">Golgi stack membrane</location>
        <topology evidence="7">Single-pass type II membrane protein</topology>
    </subcellularLocation>
</comment>
<dbReference type="HOGENOM" id="CLU_001992_2_0_1"/>
<dbReference type="InterPro" id="IPR004938">
    <property type="entry name" value="XG_FTase"/>
</dbReference>
<proteinExistence type="inferred from homology"/>
<dbReference type="GO" id="GO:0032580">
    <property type="term" value="C:Golgi cisterna membrane"/>
    <property type="evidence" value="ECO:0007669"/>
    <property type="project" value="UniProtKB-SubCell"/>
</dbReference>
<dbReference type="GeneID" id="102721709"/>
<dbReference type="OMA" id="CFHAPHV"/>
<evidence type="ECO:0000256" key="4">
    <source>
        <dbReference type="ARBA" id="ARBA00023034"/>
    </source>
</evidence>
<evidence type="ECO:0000256" key="7">
    <source>
        <dbReference type="RuleBase" id="RU367004"/>
    </source>
</evidence>
<gene>
    <name evidence="9" type="primary">LOC102721709</name>
</gene>
<dbReference type="GO" id="GO:0071555">
    <property type="term" value="P:cell wall organization"/>
    <property type="evidence" value="ECO:0007669"/>
    <property type="project" value="UniProtKB-UniRule"/>
</dbReference>
<keyword evidence="5" id="KW-0325">Glycoprotein</keyword>
<dbReference type="eggNOG" id="ENOG502QTTA">
    <property type="taxonomic scope" value="Eukaryota"/>
</dbReference>
<dbReference type="GO" id="GO:0008107">
    <property type="term" value="F:galactoside 2-alpha-L-fucosyltransferase activity"/>
    <property type="evidence" value="ECO:0007669"/>
    <property type="project" value="InterPro"/>
</dbReference>
<dbReference type="GO" id="GO:0042546">
    <property type="term" value="P:cell wall biogenesis"/>
    <property type="evidence" value="ECO:0007669"/>
    <property type="project" value="InterPro"/>
</dbReference>
<keyword evidence="4 7" id="KW-0333">Golgi apparatus</keyword>